<evidence type="ECO:0000313" key="3">
    <source>
        <dbReference type="EMBL" id="AQM32717.1"/>
    </source>
</evidence>
<dbReference type="InterPro" id="IPR012337">
    <property type="entry name" value="RNaseH-like_sf"/>
</dbReference>
<dbReference type="PANTHER" id="PTHR10133:SF27">
    <property type="entry name" value="DNA POLYMERASE NU"/>
    <property type="match status" value="1"/>
</dbReference>
<dbReference type="Pfam" id="PF00476">
    <property type="entry name" value="DNA_pol_A"/>
    <property type="match status" value="1"/>
</dbReference>
<dbReference type="InterPro" id="IPR001098">
    <property type="entry name" value="DNA-dir_DNA_pol_A_palm_dom"/>
</dbReference>
<dbReference type="EMBL" id="KU595551">
    <property type="protein sequence ID" value="AQM32717.1"/>
    <property type="molecule type" value="Genomic_DNA"/>
</dbReference>
<name>A0A240F7E2_9VIRU</name>
<accession>A0A240F7E2</accession>
<dbReference type="InterPro" id="IPR043502">
    <property type="entry name" value="DNA/RNA_pol_sf"/>
</dbReference>
<evidence type="ECO:0000259" key="2">
    <source>
        <dbReference type="SMART" id="SM00482"/>
    </source>
</evidence>
<dbReference type="GO" id="GO:0006261">
    <property type="term" value="P:DNA-templated DNA replication"/>
    <property type="evidence" value="ECO:0007669"/>
    <property type="project" value="InterPro"/>
</dbReference>
<dbReference type="InterPro" id="IPR036397">
    <property type="entry name" value="RNaseH_sf"/>
</dbReference>
<dbReference type="SUPFAM" id="SSF56672">
    <property type="entry name" value="DNA/RNA polymerases"/>
    <property type="match status" value="1"/>
</dbReference>
<evidence type="ECO:0000256" key="1">
    <source>
        <dbReference type="ARBA" id="ARBA00022705"/>
    </source>
</evidence>
<dbReference type="Gene3D" id="3.30.70.370">
    <property type="match status" value="1"/>
</dbReference>
<dbReference type="InterPro" id="IPR002298">
    <property type="entry name" value="DNA_polymerase_A"/>
</dbReference>
<dbReference type="PANTHER" id="PTHR10133">
    <property type="entry name" value="DNA POLYMERASE I"/>
    <property type="match status" value="1"/>
</dbReference>
<organism evidence="3">
    <name type="scientific">uncultured virus</name>
    <dbReference type="NCBI Taxonomy" id="340016"/>
    <lineage>
        <taxon>Viruses</taxon>
        <taxon>environmental samples</taxon>
    </lineage>
</organism>
<dbReference type="SUPFAM" id="SSF53098">
    <property type="entry name" value="Ribonuclease H-like"/>
    <property type="match status" value="1"/>
</dbReference>
<dbReference type="GO" id="GO:0003887">
    <property type="term" value="F:DNA-directed DNA polymerase activity"/>
    <property type="evidence" value="ECO:0007669"/>
    <property type="project" value="InterPro"/>
</dbReference>
<keyword evidence="1" id="KW-0235">DNA replication</keyword>
<proteinExistence type="predicted"/>
<sequence>MKTYVVDIETDGLISSKIHVMSIGFKNDDGDWEVTSTNDYDAIERLMTNEENTIIGHNFIPFDAVEIERVLGIEVKATLIDTLALAWYIYPERVGSYGLAAFGEDYGIPKPKIDDWEGLTYEQYAHRCEEDVKINIKVWEDVRKKLVDLYTDTSDLQRFMKYLMFKMECVAKQRKIECKIDVDMVNENIAILESLKEPKIKNLVEAMPKGRVLKSKPKTMTKKDGSPSIRATKWFEYLRENNLPLDTEEVRDDANPASNKQLKDWLFSLGWKPKMYNEGANGDVPQVRNADRDLCESVLELVSVEPAIADLDGLSVINHRLGVLNSFLDTVDSRGYTVASMSGFTNTLRLRHSRPIANLPGVTGEIKEEMANGLEKIDAVSKHLRDGQIVRECIVAPEGYKLCGSDVTSLEDNTKRHYMWDYDPEYVKDQMVEGFDPHLDLAIKAGAINEDDIPKLKAEGKLKPIRDIYKMANYSCIYGVGATKLADATGLSVKEAKEVIEKYWDRNWSIKQLPNDMIVKTVDGQQWLLNPLNKFWYSIRAEKDIFSTLNQGTGAYVFDCWVKIMMASGITPFLQYHDEKLSLCPIGKEEEFEQILHDSMSSVNDLLKLNIEITVDVQFGQTYADVH</sequence>
<feature type="domain" description="DNA-directed DNA polymerase family A palm" evidence="2">
    <location>
        <begin position="387"/>
        <end position="588"/>
    </location>
</feature>
<dbReference type="GO" id="GO:0003677">
    <property type="term" value="F:DNA binding"/>
    <property type="evidence" value="ECO:0007669"/>
    <property type="project" value="InterPro"/>
</dbReference>
<reference evidence="3" key="1">
    <citation type="journal article" date="2017" name="ISME J.">
        <title>Novel chaperonins are prevalent in the virioplankton and demonstrate links to viral biology and ecology.</title>
        <authorList>
            <person name="Marine R.L."/>
            <person name="Nasko D.J."/>
            <person name="Wray J."/>
            <person name="Polson S.W."/>
            <person name="Wommack K.E."/>
        </authorList>
    </citation>
    <scope>NUCLEOTIDE SEQUENCE</scope>
</reference>
<dbReference type="GO" id="GO:0006302">
    <property type="term" value="P:double-strand break repair"/>
    <property type="evidence" value="ECO:0007669"/>
    <property type="project" value="TreeGrafter"/>
</dbReference>
<dbReference type="Gene3D" id="1.10.150.20">
    <property type="entry name" value="5' to 3' exonuclease, C-terminal subdomain"/>
    <property type="match status" value="1"/>
</dbReference>
<dbReference type="Gene3D" id="3.30.420.10">
    <property type="entry name" value="Ribonuclease H-like superfamily/Ribonuclease H"/>
    <property type="match status" value="1"/>
</dbReference>
<dbReference type="SMART" id="SM00482">
    <property type="entry name" value="POLAc"/>
    <property type="match status" value="1"/>
</dbReference>
<gene>
    <name evidence="3" type="primary">POLA</name>
</gene>
<protein>
    <submittedName>
        <fullName evidence="3">DNA polymerase A</fullName>
    </submittedName>
</protein>